<keyword evidence="1" id="KW-0812">Transmembrane</keyword>
<dbReference type="OrthoDB" id="9811967at2"/>
<dbReference type="RefSeq" id="WP_087505456.1">
    <property type="nucleotide sequence ID" value="NZ_BMDX01000006.1"/>
</dbReference>
<accession>A0A8J2U4J5</accession>
<comment type="caution">
    <text evidence="2">The sequence shown here is derived from an EMBL/GenBank/DDBJ whole genome shotgun (WGS) entry which is preliminary data.</text>
</comment>
<gene>
    <name evidence="2" type="ORF">GCM10011369_15510</name>
</gene>
<keyword evidence="1" id="KW-0472">Membrane</keyword>
<keyword evidence="1" id="KW-1133">Transmembrane helix</keyword>
<proteinExistence type="predicted"/>
<dbReference type="PANTHER" id="PTHR38684">
    <property type="entry name" value="PROTEIN AMPE"/>
    <property type="match status" value="1"/>
</dbReference>
<dbReference type="AlphaFoldDB" id="A0A8J2U4J5"/>
<feature type="transmembrane region" description="Helical" evidence="1">
    <location>
        <begin position="47"/>
        <end position="66"/>
    </location>
</feature>
<dbReference type="InterPro" id="IPR052966">
    <property type="entry name" value="Beta-lactamase_Reg"/>
</dbReference>
<name>A0A8J2U4J5_9GAMM</name>
<organism evidence="2 3">
    <name type="scientific">Neiella marina</name>
    <dbReference type="NCBI Taxonomy" id="508461"/>
    <lineage>
        <taxon>Bacteria</taxon>
        <taxon>Pseudomonadati</taxon>
        <taxon>Pseudomonadota</taxon>
        <taxon>Gammaproteobacteria</taxon>
        <taxon>Alteromonadales</taxon>
        <taxon>Echinimonadaceae</taxon>
        <taxon>Neiella</taxon>
    </lineage>
</organism>
<dbReference type="EMBL" id="BMDX01000006">
    <property type="protein sequence ID" value="GGA74582.1"/>
    <property type="molecule type" value="Genomic_DNA"/>
</dbReference>
<feature type="transmembrane region" description="Helical" evidence="1">
    <location>
        <begin position="335"/>
        <end position="351"/>
    </location>
</feature>
<sequence>MTLLALLFALALERIVLPSPKWQFTTYVESLFAALRKNSTTQSWFDAPLGIVAIAAIPALIVWLLLEVVEGALFGLLSLAVTVLVITVAMGCLQARKAYKQFLRAARREDEQACYMVAKELGALSEQTAVATGGDKQTPLPNDVELAAELLDDDEQLEQSQQTAHTDLEQGVGQTLAWVNYRYYIAVMIWLVIFGPVGVAFYATLRTLADKETMAAKEPQQDIDTDALQVDADGEVSGLEQQLDELSEQPQLAVASELLRWFDFIPVRLASLGLTLVGNFGKAMPVWLEHIVNTQESPKAHLVRVSLAAEEIAEPDNPTCVVSVGKFVEIAKRNVLLVLSVVAILTLYGSVS</sequence>
<protein>
    <submittedName>
        <fullName evidence="2">Beta-lactamase regulator AmpE</fullName>
    </submittedName>
</protein>
<dbReference type="Pfam" id="PF17113">
    <property type="entry name" value="AmpE"/>
    <property type="match status" value="3"/>
</dbReference>
<feature type="transmembrane region" description="Helical" evidence="1">
    <location>
        <begin position="73"/>
        <end position="96"/>
    </location>
</feature>
<evidence type="ECO:0000313" key="3">
    <source>
        <dbReference type="Proteomes" id="UP000619743"/>
    </source>
</evidence>
<feature type="transmembrane region" description="Helical" evidence="1">
    <location>
        <begin position="183"/>
        <end position="205"/>
    </location>
</feature>
<evidence type="ECO:0000313" key="2">
    <source>
        <dbReference type="EMBL" id="GGA74582.1"/>
    </source>
</evidence>
<dbReference type="GO" id="GO:0046677">
    <property type="term" value="P:response to antibiotic"/>
    <property type="evidence" value="ECO:0007669"/>
    <property type="project" value="TreeGrafter"/>
</dbReference>
<keyword evidence="3" id="KW-1185">Reference proteome</keyword>
<dbReference type="InterPro" id="IPR031347">
    <property type="entry name" value="AmpE"/>
</dbReference>
<dbReference type="PANTHER" id="PTHR38684:SF1">
    <property type="entry name" value="PROTEIN AMPE"/>
    <property type="match status" value="1"/>
</dbReference>
<dbReference type="GO" id="GO:0005886">
    <property type="term" value="C:plasma membrane"/>
    <property type="evidence" value="ECO:0007669"/>
    <property type="project" value="TreeGrafter"/>
</dbReference>
<reference evidence="3" key="1">
    <citation type="journal article" date="2019" name="Int. J. Syst. Evol. Microbiol.">
        <title>The Global Catalogue of Microorganisms (GCM) 10K type strain sequencing project: providing services to taxonomists for standard genome sequencing and annotation.</title>
        <authorList>
            <consortium name="The Broad Institute Genomics Platform"/>
            <consortium name="The Broad Institute Genome Sequencing Center for Infectious Disease"/>
            <person name="Wu L."/>
            <person name="Ma J."/>
        </authorList>
    </citation>
    <scope>NUCLEOTIDE SEQUENCE [LARGE SCALE GENOMIC DNA]</scope>
    <source>
        <strain evidence="3">CGMCC 1.10130</strain>
    </source>
</reference>
<dbReference type="Proteomes" id="UP000619743">
    <property type="component" value="Unassembled WGS sequence"/>
</dbReference>
<evidence type="ECO:0000256" key="1">
    <source>
        <dbReference type="SAM" id="Phobius"/>
    </source>
</evidence>